<dbReference type="GO" id="GO:0004061">
    <property type="term" value="F:arylformamidase activity"/>
    <property type="evidence" value="ECO:0007669"/>
    <property type="project" value="InterPro"/>
</dbReference>
<dbReference type="InterPro" id="IPR007325">
    <property type="entry name" value="KFase/CYL"/>
</dbReference>
<evidence type="ECO:0008006" key="3">
    <source>
        <dbReference type="Google" id="ProtNLM"/>
    </source>
</evidence>
<dbReference type="SUPFAM" id="SSF102198">
    <property type="entry name" value="Putative cyclase"/>
    <property type="match status" value="1"/>
</dbReference>
<gene>
    <name evidence="1" type="ORF">KILIM_026_00350</name>
</gene>
<dbReference type="Gene3D" id="3.50.30.50">
    <property type="entry name" value="Putative cyclase"/>
    <property type="match status" value="1"/>
</dbReference>
<sequence length="212" mass="21906">MSVWDLTHPIRTGMQVYPGDPPVRLAPSLTLARDGVEVTAVSCGTHSGSHLDAPSHTVVGGRTVDALSVAELCGEAIVLAVPGLAPRQRVGVEALAGVPPVVPSIVFVATGWDKSFGEPHYLAHPWLDAQLVVGLQARGMRVLGVDTLSPDETSLPGAEVDFAAHAAVLGADGVIVENLSGLTDLPPRVQVSLMPLPFAGADGSPIRAIAWT</sequence>
<dbReference type="InterPro" id="IPR037175">
    <property type="entry name" value="KFase_sf"/>
</dbReference>
<dbReference type="Proteomes" id="UP000008366">
    <property type="component" value="Unassembled WGS sequence"/>
</dbReference>
<evidence type="ECO:0000313" key="2">
    <source>
        <dbReference type="Proteomes" id="UP000008366"/>
    </source>
</evidence>
<protein>
    <recommendedName>
        <fullName evidence="3">Cyclase</fullName>
    </recommendedName>
</protein>
<dbReference type="GO" id="GO:0019441">
    <property type="term" value="P:L-tryptophan catabolic process to kynurenine"/>
    <property type="evidence" value="ECO:0007669"/>
    <property type="project" value="InterPro"/>
</dbReference>
<dbReference type="EMBL" id="BAHD01000026">
    <property type="protein sequence ID" value="GAB95764.1"/>
    <property type="molecule type" value="Genomic_DNA"/>
</dbReference>
<keyword evidence="2" id="KW-1185">Reference proteome</keyword>
<dbReference type="RefSeq" id="WP_006592296.1">
    <property type="nucleotide sequence ID" value="NZ_BAHD01000026.1"/>
</dbReference>
<evidence type="ECO:0000313" key="1">
    <source>
        <dbReference type="EMBL" id="GAB95764.1"/>
    </source>
</evidence>
<comment type="caution">
    <text evidence="1">The sequence shown here is derived from an EMBL/GenBank/DDBJ whole genome shotgun (WGS) entry which is preliminary data.</text>
</comment>
<dbReference type="PANTHER" id="PTHR31118">
    <property type="entry name" value="CYCLASE-LIKE PROTEIN 2"/>
    <property type="match status" value="1"/>
</dbReference>
<reference evidence="1 2" key="1">
    <citation type="submission" date="2012-08" db="EMBL/GenBank/DDBJ databases">
        <title>Whole genome shotgun sequence of Kineosphaera limosa NBRC 100340.</title>
        <authorList>
            <person name="Yoshida I."/>
            <person name="Isaki S."/>
            <person name="Hosoyama A."/>
            <person name="Tsuchikane K."/>
            <person name="Katsumata H."/>
            <person name="Ando Y."/>
            <person name="Ohji S."/>
            <person name="Hamada M."/>
            <person name="Tamura T."/>
            <person name="Yamazoe A."/>
            <person name="Yamazaki S."/>
            <person name="Fujita N."/>
        </authorList>
    </citation>
    <scope>NUCLEOTIDE SEQUENCE [LARGE SCALE GENOMIC DNA]</scope>
    <source>
        <strain evidence="1 2">NBRC 100340</strain>
    </source>
</reference>
<dbReference type="PANTHER" id="PTHR31118:SF32">
    <property type="entry name" value="KYNURENINE FORMAMIDASE"/>
    <property type="match status" value="1"/>
</dbReference>
<proteinExistence type="predicted"/>
<dbReference type="STRING" id="1184609.KILIM_026_00350"/>
<dbReference type="AlphaFoldDB" id="K6XAB2"/>
<dbReference type="Pfam" id="PF04199">
    <property type="entry name" value="Cyclase"/>
    <property type="match status" value="1"/>
</dbReference>
<organism evidence="1 2">
    <name type="scientific">Kineosphaera limosa NBRC 100340</name>
    <dbReference type="NCBI Taxonomy" id="1184609"/>
    <lineage>
        <taxon>Bacteria</taxon>
        <taxon>Bacillati</taxon>
        <taxon>Actinomycetota</taxon>
        <taxon>Actinomycetes</taxon>
        <taxon>Micrococcales</taxon>
        <taxon>Dermatophilaceae</taxon>
        <taxon>Kineosphaera</taxon>
    </lineage>
</organism>
<name>K6XAB2_9MICO</name>
<dbReference type="eggNOG" id="COG1878">
    <property type="taxonomic scope" value="Bacteria"/>
</dbReference>
<accession>K6XAB2</accession>
<dbReference type="OrthoDB" id="7067800at2"/>